<dbReference type="PROSITE" id="PS51750">
    <property type="entry name" value="BRO_N"/>
    <property type="match status" value="1"/>
</dbReference>
<dbReference type="Pfam" id="PF02498">
    <property type="entry name" value="Bro-N"/>
    <property type="match status" value="1"/>
</dbReference>
<dbReference type="InterPro" id="IPR005039">
    <property type="entry name" value="Ant_C"/>
</dbReference>
<dbReference type="PANTHER" id="PTHR36180:SF2">
    <property type="entry name" value="BRO FAMILY PROTEIN"/>
    <property type="match status" value="1"/>
</dbReference>
<feature type="coiled-coil region" evidence="1">
    <location>
        <begin position="129"/>
        <end position="156"/>
    </location>
</feature>
<evidence type="ECO:0000313" key="4">
    <source>
        <dbReference type="Proteomes" id="UP000027937"/>
    </source>
</evidence>
<protein>
    <submittedName>
        <fullName evidence="3">Prophage antirepressor</fullName>
    </submittedName>
</protein>
<dbReference type="Pfam" id="PF03374">
    <property type="entry name" value="ANT"/>
    <property type="match status" value="1"/>
</dbReference>
<sequence>MNNNLQVFKSEEFGQVRTIVKNNEIWFVGKDIAKILGYSDTSATVSKKVDSEDKIKEIIPHCQNGKVVKTQTTLVNESGLYSLILGSKIPSSKKFKRWVTNDVLPSIRKHGMYATEDTIDNILNNPDFAITLLTKYKEEKEERKRLEAQNKEKDELLIIAGEKTTIVDEFLSDDGLYSVNDVSKILGIKGLGRNNLYKYLRENKIIMTDTYIDYKGRKQSGARHYEAYASYTNNQQYFEHRVRDTQIGYDTVKQNVAMFTPTGVQWIIKRLQKDGYMVQKDLDTIIEELRELKIN</sequence>
<dbReference type="EMBL" id="JENX01000125">
    <property type="protein sequence ID" value="KEI14150.1"/>
    <property type="molecule type" value="Genomic_DNA"/>
</dbReference>
<keyword evidence="1" id="KW-0175">Coiled coil</keyword>
<accession>A0ABR4TC71</accession>
<organism evidence="3 4">
    <name type="scientific">Clostridium haemolyticum NCTC 9693</name>
    <dbReference type="NCBI Taxonomy" id="1443114"/>
    <lineage>
        <taxon>Bacteria</taxon>
        <taxon>Bacillati</taxon>
        <taxon>Bacillota</taxon>
        <taxon>Clostridia</taxon>
        <taxon>Eubacteriales</taxon>
        <taxon>Clostridiaceae</taxon>
        <taxon>Clostridium</taxon>
    </lineage>
</organism>
<name>A0ABR4TC71_CLOHA</name>
<dbReference type="PANTHER" id="PTHR36180">
    <property type="entry name" value="DNA-BINDING PROTEIN-RELATED-RELATED"/>
    <property type="match status" value="1"/>
</dbReference>
<dbReference type="InterPro" id="IPR003497">
    <property type="entry name" value="BRO_N_domain"/>
</dbReference>
<comment type="caution">
    <text evidence="3">The sequence shown here is derived from an EMBL/GenBank/DDBJ whole genome shotgun (WGS) entry which is preliminary data.</text>
</comment>
<evidence type="ECO:0000259" key="2">
    <source>
        <dbReference type="PROSITE" id="PS51750"/>
    </source>
</evidence>
<dbReference type="SMART" id="SM01040">
    <property type="entry name" value="Bro-N"/>
    <property type="match status" value="1"/>
</dbReference>
<dbReference type="Proteomes" id="UP000027937">
    <property type="component" value="Plasmid p1Ch9693"/>
</dbReference>
<geneLocation type="plasmid" evidence="3 4">
    <name>p1Ch9693</name>
</geneLocation>
<reference evidence="4" key="1">
    <citation type="journal article" date="2014" name="PLoS ONE">
        <title>Plasmidome interchange between Clostridium botulinum, Clostridium novyi and Clostridium haemolyticum converts strains of independent lineages into distinctly different pathogens.</title>
        <authorList>
            <person name="Skarin H."/>
            <person name="Segerman B."/>
        </authorList>
    </citation>
    <scope>NUCLEOTIDE SEQUENCE [LARGE SCALE GENOMIC DNA]</scope>
    <source>
        <strain evidence="4">NCTC 9693</strain>
    </source>
</reference>
<keyword evidence="4" id="KW-1185">Reference proteome</keyword>
<gene>
    <name evidence="3" type="ORF">Z960_p0157</name>
</gene>
<evidence type="ECO:0000313" key="3">
    <source>
        <dbReference type="EMBL" id="KEI14150.1"/>
    </source>
</evidence>
<proteinExistence type="predicted"/>
<feature type="domain" description="Bro-N" evidence="2">
    <location>
        <begin position="2"/>
        <end position="111"/>
    </location>
</feature>
<keyword evidence="3" id="KW-0614">Plasmid</keyword>
<evidence type="ECO:0000256" key="1">
    <source>
        <dbReference type="SAM" id="Coils"/>
    </source>
</evidence>
<dbReference type="RefSeq" id="WP_053071452.1">
    <property type="nucleotide sequence ID" value="NZ_CM003349.1"/>
</dbReference>